<feature type="transmembrane region" description="Helical" evidence="1">
    <location>
        <begin position="12"/>
        <end position="30"/>
    </location>
</feature>
<organism evidence="2">
    <name type="scientific">viral metagenome</name>
    <dbReference type="NCBI Taxonomy" id="1070528"/>
    <lineage>
        <taxon>unclassified sequences</taxon>
        <taxon>metagenomes</taxon>
        <taxon>organismal metagenomes</taxon>
    </lineage>
</organism>
<dbReference type="EMBL" id="MN739966">
    <property type="protein sequence ID" value="QHT80203.1"/>
    <property type="molecule type" value="Genomic_DNA"/>
</dbReference>
<protein>
    <recommendedName>
        <fullName evidence="3">WLM domain-containing protein</fullName>
    </recommendedName>
</protein>
<keyword evidence="1" id="KW-0472">Membrane</keyword>
<name>A0A6C0HJM4_9ZZZZ</name>
<evidence type="ECO:0000256" key="1">
    <source>
        <dbReference type="SAM" id="Phobius"/>
    </source>
</evidence>
<proteinExistence type="predicted"/>
<evidence type="ECO:0008006" key="3">
    <source>
        <dbReference type="Google" id="ProtNLM"/>
    </source>
</evidence>
<keyword evidence="1" id="KW-1133">Transmembrane helix</keyword>
<evidence type="ECO:0000313" key="2">
    <source>
        <dbReference type="EMBL" id="QHT80203.1"/>
    </source>
</evidence>
<sequence length="206" mass="23883">MYRVYKMLSQSTLFYCFIVLVLGICLYMYFIDNDKLDLKCVVSGVDGNTYCVRDRTKVKEAADLLARVTMNCKKLVEYVGNKYPEKEEVIQLVKGFNPKKVMETLPTSSYTAYSENKGEKIAFCLTPKKNKDENTLIDEHTLTFVAIHELTHVATKTIGHKADFWQNFKFLLENAKESGIHNPQDYKKNPQTYCSMELNDNPYYDM</sequence>
<accession>A0A6C0HJM4</accession>
<keyword evidence="1" id="KW-0812">Transmembrane</keyword>
<dbReference type="Gene3D" id="3.30.2010.10">
    <property type="entry name" value="Metalloproteases ('zincins'), catalytic domain"/>
    <property type="match status" value="1"/>
</dbReference>
<dbReference type="AlphaFoldDB" id="A0A6C0HJM4"/>
<reference evidence="2" key="1">
    <citation type="journal article" date="2020" name="Nature">
        <title>Giant virus diversity and host interactions through global metagenomics.</title>
        <authorList>
            <person name="Schulz F."/>
            <person name="Roux S."/>
            <person name="Paez-Espino D."/>
            <person name="Jungbluth S."/>
            <person name="Walsh D.A."/>
            <person name="Denef V.J."/>
            <person name="McMahon K.D."/>
            <person name="Konstantinidis K.T."/>
            <person name="Eloe-Fadrosh E.A."/>
            <person name="Kyrpides N.C."/>
            <person name="Woyke T."/>
        </authorList>
    </citation>
    <scope>NUCLEOTIDE SEQUENCE</scope>
    <source>
        <strain evidence="2">GVMAG-M-3300023184-120</strain>
    </source>
</reference>